<comment type="similarity">
    <text evidence="1 2">Belongs to the complex I subunit 6 family.</text>
</comment>
<dbReference type="PANTHER" id="PTHR33269:SF17">
    <property type="entry name" value="NADH-UBIQUINONE OXIDOREDUCTASE CHAIN 6"/>
    <property type="match status" value="1"/>
</dbReference>
<dbReference type="Pfam" id="PF00499">
    <property type="entry name" value="Oxidored_q3"/>
    <property type="match status" value="1"/>
</dbReference>
<dbReference type="PANTHER" id="PTHR33269">
    <property type="entry name" value="NADH-UBIQUINONE OXIDOREDUCTASE CHAIN 6"/>
    <property type="match status" value="1"/>
</dbReference>
<comment type="subcellular location">
    <subcellularLocation>
        <location evidence="2">Cell membrane</location>
        <topology evidence="2">Multi-pass membrane protein</topology>
    </subcellularLocation>
</comment>
<evidence type="ECO:0000313" key="3">
    <source>
        <dbReference type="EMBL" id="RSL17301.1"/>
    </source>
</evidence>
<evidence type="ECO:0000313" key="4">
    <source>
        <dbReference type="Proteomes" id="UP000269669"/>
    </source>
</evidence>
<dbReference type="AlphaFoldDB" id="A0A428MK06"/>
<keyword evidence="2" id="KW-1003">Cell membrane</keyword>
<feature type="transmembrane region" description="Helical" evidence="2">
    <location>
        <begin position="87"/>
        <end position="108"/>
    </location>
</feature>
<keyword evidence="2" id="KW-0472">Membrane</keyword>
<name>A0A428MK06_9BACT</name>
<dbReference type="EMBL" id="RSDW01000001">
    <property type="protein sequence ID" value="RSL17301.1"/>
    <property type="molecule type" value="Genomic_DNA"/>
</dbReference>
<comment type="function">
    <text evidence="2">NDH-1 shuttles electrons from NADH, via FMN and iron-sulfur (Fe-S) centers, to quinones in the respiratory chain. Couples the redox reaction to proton translocation (for every two electrons transferred, four hydrogen ions are translocated across the cytoplasmic membrane), and thus conserves the redox energy in a proton gradient.</text>
</comment>
<feature type="transmembrane region" description="Helical" evidence="2">
    <location>
        <begin position="29"/>
        <end position="44"/>
    </location>
</feature>
<dbReference type="GO" id="GO:0048038">
    <property type="term" value="F:quinone binding"/>
    <property type="evidence" value="ECO:0007669"/>
    <property type="project" value="UniProtKB-UniRule"/>
</dbReference>
<organism evidence="3 4">
    <name type="scientific">Edaphobacter aggregans</name>
    <dbReference type="NCBI Taxonomy" id="570835"/>
    <lineage>
        <taxon>Bacteria</taxon>
        <taxon>Pseudomonadati</taxon>
        <taxon>Acidobacteriota</taxon>
        <taxon>Terriglobia</taxon>
        <taxon>Terriglobales</taxon>
        <taxon>Acidobacteriaceae</taxon>
        <taxon>Edaphobacter</taxon>
    </lineage>
</organism>
<gene>
    <name evidence="3" type="ORF">EDE15_2831</name>
</gene>
<dbReference type="OrthoDB" id="121645at2"/>
<accession>A0A428MK06</accession>
<dbReference type="RefSeq" id="WP_125485802.1">
    <property type="nucleotide sequence ID" value="NZ_RSDW01000001.1"/>
</dbReference>
<dbReference type="InterPro" id="IPR042106">
    <property type="entry name" value="Nuo/plastoQ_OxRdtase_6_NuoJ"/>
</dbReference>
<dbReference type="GO" id="GO:0008137">
    <property type="term" value="F:NADH dehydrogenase (ubiquinone) activity"/>
    <property type="evidence" value="ECO:0007669"/>
    <property type="project" value="UniProtKB-UniRule"/>
</dbReference>
<protein>
    <recommendedName>
        <fullName evidence="2">NADH-quinone oxidoreductase subunit J</fullName>
        <ecNumber evidence="2">7.1.1.-</ecNumber>
    </recommendedName>
</protein>
<dbReference type="GO" id="GO:0005886">
    <property type="term" value="C:plasma membrane"/>
    <property type="evidence" value="ECO:0007669"/>
    <property type="project" value="UniProtKB-SubCell"/>
</dbReference>
<keyword evidence="2" id="KW-1133">Transmembrane helix</keyword>
<comment type="caution">
    <text evidence="3">The sequence shown here is derived from an EMBL/GenBank/DDBJ whole genome shotgun (WGS) entry which is preliminary data.</text>
</comment>
<feature type="transmembrane region" description="Helical" evidence="2">
    <location>
        <begin position="56"/>
        <end position="75"/>
    </location>
</feature>
<evidence type="ECO:0000256" key="1">
    <source>
        <dbReference type="ARBA" id="ARBA00005698"/>
    </source>
</evidence>
<dbReference type="EC" id="7.1.1.-" evidence="2"/>
<dbReference type="InterPro" id="IPR001457">
    <property type="entry name" value="NADH_UbQ/plastoQ_OxRdtase_su6"/>
</dbReference>
<feature type="transmembrane region" description="Helical" evidence="2">
    <location>
        <begin position="136"/>
        <end position="159"/>
    </location>
</feature>
<dbReference type="Gene3D" id="1.20.120.1200">
    <property type="entry name" value="NADH-ubiquinone/plastoquinone oxidoreductase chain 6, subunit NuoJ"/>
    <property type="match status" value="1"/>
</dbReference>
<keyword evidence="2" id="KW-0874">Quinone</keyword>
<evidence type="ECO:0000256" key="2">
    <source>
        <dbReference type="RuleBase" id="RU004429"/>
    </source>
</evidence>
<keyword evidence="2" id="KW-0812">Transmembrane</keyword>
<reference evidence="3 4" key="1">
    <citation type="submission" date="2018-12" db="EMBL/GenBank/DDBJ databases">
        <title>Sequencing of bacterial isolates from soil warming experiment in Harvard Forest, Massachusetts, USA.</title>
        <authorList>
            <person name="Deangelis K."/>
        </authorList>
    </citation>
    <scope>NUCLEOTIDE SEQUENCE [LARGE SCALE GENOMIC DNA]</scope>
    <source>
        <strain evidence="3 4">EB153</strain>
    </source>
</reference>
<keyword evidence="2" id="KW-0520">NAD</keyword>
<proteinExistence type="inferred from homology"/>
<comment type="caution">
    <text evidence="2">Lacks conserved residue(s) required for the propagation of feature annotation.</text>
</comment>
<sequence>MTVAFLILAALTTAGMAAAMGLRNLVHCVLALTLGFAGLAALYLQLGAQFVGFTQILVYVGAVAILAVFAIMMTQSAGSMTRPVFSSAWLTGSLVAGSVFAVLAWAICSGAVSRKMLPPEPQATVHQIGDALMHRFVLPLEIIGLLLTVALIGAVVLAMHGKRETQ</sequence>
<dbReference type="Proteomes" id="UP000269669">
    <property type="component" value="Unassembled WGS sequence"/>
</dbReference>
<comment type="catalytic activity">
    <reaction evidence="2">
        <text>a quinone + NADH + 5 H(+)(in) = a quinol + NAD(+) + 4 H(+)(out)</text>
        <dbReference type="Rhea" id="RHEA:57888"/>
        <dbReference type="ChEBI" id="CHEBI:15378"/>
        <dbReference type="ChEBI" id="CHEBI:24646"/>
        <dbReference type="ChEBI" id="CHEBI:57540"/>
        <dbReference type="ChEBI" id="CHEBI:57945"/>
        <dbReference type="ChEBI" id="CHEBI:132124"/>
    </reaction>
</comment>
<keyword evidence="4" id="KW-1185">Reference proteome</keyword>